<comment type="subcellular location">
    <subcellularLocation>
        <location evidence="1">Membrane</location>
        <topology evidence="1">Multi-pass membrane protein</topology>
    </subcellularLocation>
</comment>
<dbReference type="EMBL" id="VJVZ01000009">
    <property type="protein sequence ID" value="TRW23244.1"/>
    <property type="molecule type" value="Genomic_DNA"/>
</dbReference>
<feature type="transmembrane region" description="Helical" evidence="5">
    <location>
        <begin position="105"/>
        <end position="132"/>
    </location>
</feature>
<dbReference type="InterPro" id="IPR019109">
    <property type="entry name" value="MamF_MmsF"/>
</dbReference>
<dbReference type="RefSeq" id="WP_143373961.1">
    <property type="nucleotide sequence ID" value="NZ_VJVZ01000009.1"/>
</dbReference>
<dbReference type="AlphaFoldDB" id="A0A552UYD4"/>
<gene>
    <name evidence="6" type="ORF">FMM05_13675</name>
</gene>
<dbReference type="Pfam" id="PF09685">
    <property type="entry name" value="MamF_MmsF"/>
    <property type="match status" value="1"/>
</dbReference>
<keyword evidence="7" id="KW-1185">Reference proteome</keyword>
<keyword evidence="4 5" id="KW-0472">Membrane</keyword>
<reference evidence="6 7" key="1">
    <citation type="submission" date="2019-07" db="EMBL/GenBank/DDBJ databases">
        <title>Flavobacterium sp. nov., isolated from glacier ice.</title>
        <authorList>
            <person name="Liu Q."/>
            <person name="Xin Y.-H."/>
        </authorList>
    </citation>
    <scope>NUCLEOTIDE SEQUENCE [LARGE SCALE GENOMIC DNA]</scope>
    <source>
        <strain evidence="6 7">ZT4R6</strain>
    </source>
</reference>
<evidence type="ECO:0000256" key="5">
    <source>
        <dbReference type="SAM" id="Phobius"/>
    </source>
</evidence>
<dbReference type="Proteomes" id="UP000320643">
    <property type="component" value="Unassembled WGS sequence"/>
</dbReference>
<comment type="caution">
    <text evidence="6">The sequence shown here is derived from an EMBL/GenBank/DDBJ whole genome shotgun (WGS) entry which is preliminary data.</text>
</comment>
<dbReference type="OrthoDB" id="9808930at2"/>
<evidence type="ECO:0000256" key="1">
    <source>
        <dbReference type="ARBA" id="ARBA00004141"/>
    </source>
</evidence>
<keyword evidence="2 5" id="KW-0812">Transmembrane</keyword>
<evidence type="ECO:0000313" key="7">
    <source>
        <dbReference type="Proteomes" id="UP000320643"/>
    </source>
</evidence>
<keyword evidence="3 5" id="KW-1133">Transmembrane helix</keyword>
<accession>A0A552UYD4</accession>
<evidence type="ECO:0000256" key="2">
    <source>
        <dbReference type="ARBA" id="ARBA00022692"/>
    </source>
</evidence>
<protein>
    <submittedName>
        <fullName evidence="6">DUF4870 domain-containing protein</fullName>
    </submittedName>
</protein>
<evidence type="ECO:0000256" key="3">
    <source>
        <dbReference type="ARBA" id="ARBA00022989"/>
    </source>
</evidence>
<organism evidence="6 7">
    <name type="scientific">Flavobacterium zepuense</name>
    <dbReference type="NCBI Taxonomy" id="2593302"/>
    <lineage>
        <taxon>Bacteria</taxon>
        <taxon>Pseudomonadati</taxon>
        <taxon>Bacteroidota</taxon>
        <taxon>Flavobacteriia</taxon>
        <taxon>Flavobacteriales</taxon>
        <taxon>Flavobacteriaceae</taxon>
        <taxon>Flavobacterium</taxon>
    </lineage>
</organism>
<sequence>METTAHKTTSTLLQLSALTQYFIPFGNFIFPVIIWSSKKHESEFIDFNGKQAINFQLSLFMYTILLAIIAVPIFLYTFFKDLDFTQVNDCEWVFNEFNDGKVTSLAIIGFIAAFVLGVMKVAEFFLIIYAAVKNSNGIKSNYPLTINFIK</sequence>
<feature type="transmembrane region" description="Helical" evidence="5">
    <location>
        <begin position="12"/>
        <end position="36"/>
    </location>
</feature>
<proteinExistence type="predicted"/>
<name>A0A552UYD4_9FLAO</name>
<evidence type="ECO:0000313" key="6">
    <source>
        <dbReference type="EMBL" id="TRW23244.1"/>
    </source>
</evidence>
<feature type="transmembrane region" description="Helical" evidence="5">
    <location>
        <begin position="57"/>
        <end position="79"/>
    </location>
</feature>
<evidence type="ECO:0000256" key="4">
    <source>
        <dbReference type="ARBA" id="ARBA00023136"/>
    </source>
</evidence>